<evidence type="ECO:0000256" key="5">
    <source>
        <dbReference type="ARBA" id="ARBA00022741"/>
    </source>
</evidence>
<feature type="transmembrane region" description="Helical" evidence="9">
    <location>
        <begin position="157"/>
        <end position="180"/>
    </location>
</feature>
<dbReference type="PROSITE" id="PS50893">
    <property type="entry name" value="ABC_TRANSPORTER_2"/>
    <property type="match status" value="1"/>
</dbReference>
<dbReference type="Proteomes" id="UP000010472">
    <property type="component" value="Chromosome"/>
</dbReference>
<dbReference type="GO" id="GO:0140359">
    <property type="term" value="F:ABC-type transporter activity"/>
    <property type="evidence" value="ECO:0007669"/>
    <property type="project" value="InterPro"/>
</dbReference>
<dbReference type="EMBL" id="CP003620">
    <property type="protein sequence ID" value="AFZ15081.1"/>
    <property type="molecule type" value="Genomic_DNA"/>
</dbReference>
<accession>K9W4H0</accession>
<keyword evidence="12" id="KW-0378">Hydrolase</keyword>
<dbReference type="InterPro" id="IPR003593">
    <property type="entry name" value="AAA+_ATPase"/>
</dbReference>
<dbReference type="InterPro" id="IPR011527">
    <property type="entry name" value="ABC1_TM_dom"/>
</dbReference>
<proteinExistence type="predicted"/>
<evidence type="ECO:0000256" key="9">
    <source>
        <dbReference type="SAM" id="Phobius"/>
    </source>
</evidence>
<feature type="transmembrane region" description="Helical" evidence="9">
    <location>
        <begin position="39"/>
        <end position="61"/>
    </location>
</feature>
<keyword evidence="2" id="KW-0813">Transport</keyword>
<evidence type="ECO:0000256" key="8">
    <source>
        <dbReference type="ARBA" id="ARBA00023136"/>
    </source>
</evidence>
<evidence type="ECO:0000259" key="10">
    <source>
        <dbReference type="PROSITE" id="PS50893"/>
    </source>
</evidence>
<reference evidence="12 13" key="1">
    <citation type="submission" date="2012-06" db="EMBL/GenBank/DDBJ databases">
        <title>Finished chromosome of genome of Crinalium epipsammum PCC 9333.</title>
        <authorList>
            <consortium name="US DOE Joint Genome Institute"/>
            <person name="Gugger M."/>
            <person name="Coursin T."/>
            <person name="Rippka R."/>
            <person name="Tandeau De Marsac N."/>
            <person name="Huntemann M."/>
            <person name="Wei C.-L."/>
            <person name="Han J."/>
            <person name="Detter J.C."/>
            <person name="Han C."/>
            <person name="Tapia R."/>
            <person name="Davenport K."/>
            <person name="Daligault H."/>
            <person name="Erkkila T."/>
            <person name="Gu W."/>
            <person name="Munk A.C.C."/>
            <person name="Teshima H."/>
            <person name="Xu Y."/>
            <person name="Chain P."/>
            <person name="Chen A."/>
            <person name="Krypides N."/>
            <person name="Mavromatis K."/>
            <person name="Markowitz V."/>
            <person name="Szeto E."/>
            <person name="Ivanova N."/>
            <person name="Mikhailova N."/>
            <person name="Ovchinnikova G."/>
            <person name="Pagani I."/>
            <person name="Pati A."/>
            <person name="Goodwin L."/>
            <person name="Peters L."/>
            <person name="Pitluck S."/>
            <person name="Woyke T."/>
            <person name="Kerfeld C."/>
        </authorList>
    </citation>
    <scope>NUCLEOTIDE SEQUENCE [LARGE SCALE GENOMIC DNA]</scope>
    <source>
        <strain evidence="12 13">PCC 9333</strain>
    </source>
</reference>
<comment type="subcellular location">
    <subcellularLocation>
        <location evidence="1">Cell membrane</location>
        <topology evidence="1">Multi-pass membrane protein</topology>
    </subcellularLocation>
</comment>
<evidence type="ECO:0000256" key="7">
    <source>
        <dbReference type="ARBA" id="ARBA00022989"/>
    </source>
</evidence>
<dbReference type="InterPro" id="IPR039421">
    <property type="entry name" value="Type_1_exporter"/>
</dbReference>
<protein>
    <submittedName>
        <fullName evidence="12">Xenobiotic-transporting ATPase</fullName>
        <ecNumber evidence="12">3.6.3.44</ecNumber>
    </submittedName>
</protein>
<name>K9W4H0_9CYAN</name>
<feature type="transmembrane region" description="Helical" evidence="9">
    <location>
        <begin position="186"/>
        <end position="206"/>
    </location>
</feature>
<dbReference type="PROSITE" id="PS00211">
    <property type="entry name" value="ABC_TRANSPORTER_1"/>
    <property type="match status" value="1"/>
</dbReference>
<dbReference type="Gene3D" id="3.40.50.300">
    <property type="entry name" value="P-loop containing nucleotide triphosphate hydrolases"/>
    <property type="match status" value="1"/>
</dbReference>
<keyword evidence="4 9" id="KW-0812">Transmembrane</keyword>
<gene>
    <name evidence="12" type="ORF">Cri9333_4295</name>
</gene>
<keyword evidence="5" id="KW-0547">Nucleotide-binding</keyword>
<dbReference type="eggNOG" id="COG1132">
    <property type="taxonomic scope" value="Bacteria"/>
</dbReference>
<feature type="domain" description="ABC transporter" evidence="10">
    <location>
        <begin position="370"/>
        <end position="608"/>
    </location>
</feature>
<dbReference type="GO" id="GO:0034040">
    <property type="term" value="F:ATPase-coupled lipid transmembrane transporter activity"/>
    <property type="evidence" value="ECO:0007669"/>
    <property type="project" value="TreeGrafter"/>
</dbReference>
<evidence type="ECO:0000256" key="3">
    <source>
        <dbReference type="ARBA" id="ARBA00022475"/>
    </source>
</evidence>
<dbReference type="GO" id="GO:0005886">
    <property type="term" value="C:plasma membrane"/>
    <property type="evidence" value="ECO:0007669"/>
    <property type="project" value="UniProtKB-SubCell"/>
</dbReference>
<keyword evidence="13" id="KW-1185">Reference proteome</keyword>
<dbReference type="EC" id="3.6.3.44" evidence="12"/>
<dbReference type="OrthoDB" id="9762778at2"/>
<evidence type="ECO:0000313" key="12">
    <source>
        <dbReference type="EMBL" id="AFZ15081.1"/>
    </source>
</evidence>
<dbReference type="PANTHER" id="PTHR24221">
    <property type="entry name" value="ATP-BINDING CASSETTE SUB-FAMILY B"/>
    <property type="match status" value="1"/>
</dbReference>
<dbReference type="SUPFAM" id="SSF52540">
    <property type="entry name" value="P-loop containing nucleoside triphosphate hydrolases"/>
    <property type="match status" value="1"/>
</dbReference>
<feature type="domain" description="ABC transmembrane type-1" evidence="11">
    <location>
        <begin position="42"/>
        <end position="333"/>
    </location>
</feature>
<dbReference type="GO" id="GO:0016887">
    <property type="term" value="F:ATP hydrolysis activity"/>
    <property type="evidence" value="ECO:0007669"/>
    <property type="project" value="InterPro"/>
</dbReference>
<evidence type="ECO:0000256" key="6">
    <source>
        <dbReference type="ARBA" id="ARBA00022840"/>
    </source>
</evidence>
<evidence type="ECO:0000256" key="1">
    <source>
        <dbReference type="ARBA" id="ARBA00004651"/>
    </source>
</evidence>
<dbReference type="HOGENOM" id="CLU_000604_84_3_3"/>
<evidence type="ECO:0000313" key="13">
    <source>
        <dbReference type="Proteomes" id="UP000010472"/>
    </source>
</evidence>
<dbReference type="FunFam" id="3.40.50.300:FF:000221">
    <property type="entry name" value="Multidrug ABC transporter ATP-binding protein"/>
    <property type="match status" value="1"/>
</dbReference>
<keyword evidence="3" id="KW-1003">Cell membrane</keyword>
<evidence type="ECO:0000256" key="2">
    <source>
        <dbReference type="ARBA" id="ARBA00022448"/>
    </source>
</evidence>
<dbReference type="InterPro" id="IPR036640">
    <property type="entry name" value="ABC1_TM_sf"/>
</dbReference>
<dbReference type="AlphaFoldDB" id="K9W4H0"/>
<evidence type="ECO:0000256" key="4">
    <source>
        <dbReference type="ARBA" id="ARBA00022692"/>
    </source>
</evidence>
<keyword evidence="7 9" id="KW-1133">Transmembrane helix</keyword>
<dbReference type="PATRIC" id="fig|1173022.3.peg.4639"/>
<dbReference type="PANTHER" id="PTHR24221:SF646">
    <property type="entry name" value="HAEMOLYSIN SECRETION ATP-BINDING PROTEIN"/>
    <property type="match status" value="1"/>
</dbReference>
<keyword evidence="6" id="KW-0067">ATP-binding</keyword>
<dbReference type="InterPro" id="IPR017871">
    <property type="entry name" value="ABC_transporter-like_CS"/>
</dbReference>
<dbReference type="InterPro" id="IPR027417">
    <property type="entry name" value="P-loop_NTPase"/>
</dbReference>
<dbReference type="STRING" id="1173022.Cri9333_4295"/>
<dbReference type="GO" id="GO:0005524">
    <property type="term" value="F:ATP binding"/>
    <property type="evidence" value="ECO:0007669"/>
    <property type="project" value="UniProtKB-KW"/>
</dbReference>
<dbReference type="InterPro" id="IPR003439">
    <property type="entry name" value="ABC_transporter-like_ATP-bd"/>
</dbReference>
<dbReference type="SUPFAM" id="SSF90123">
    <property type="entry name" value="ABC transporter transmembrane region"/>
    <property type="match status" value="1"/>
</dbReference>
<keyword evidence="8 9" id="KW-0472">Membrane</keyword>
<dbReference type="SMART" id="SM00382">
    <property type="entry name" value="AAA"/>
    <property type="match status" value="1"/>
</dbReference>
<evidence type="ECO:0000259" key="11">
    <source>
        <dbReference type="PROSITE" id="PS50929"/>
    </source>
</evidence>
<feature type="transmembrane region" description="Helical" evidence="9">
    <location>
        <begin position="81"/>
        <end position="102"/>
    </location>
</feature>
<dbReference type="KEGG" id="cep:Cri9333_4295"/>
<dbReference type="Gene3D" id="1.20.1560.10">
    <property type="entry name" value="ABC transporter type 1, transmembrane domain"/>
    <property type="match status" value="1"/>
</dbReference>
<organism evidence="12 13">
    <name type="scientific">Crinalium epipsammum PCC 9333</name>
    <dbReference type="NCBI Taxonomy" id="1173022"/>
    <lineage>
        <taxon>Bacteria</taxon>
        <taxon>Bacillati</taxon>
        <taxon>Cyanobacteriota</taxon>
        <taxon>Cyanophyceae</taxon>
        <taxon>Gomontiellales</taxon>
        <taxon>Gomontiellaceae</taxon>
        <taxon>Crinalium</taxon>
    </lineage>
</organism>
<dbReference type="PROSITE" id="PS50929">
    <property type="entry name" value="ABC_TM1F"/>
    <property type="match status" value="1"/>
</dbReference>
<feature type="transmembrane region" description="Helical" evidence="9">
    <location>
        <begin position="273"/>
        <end position="295"/>
    </location>
</feature>
<dbReference type="Pfam" id="PF00005">
    <property type="entry name" value="ABC_tran"/>
    <property type="match status" value="1"/>
</dbReference>
<dbReference type="RefSeq" id="WP_015205175.1">
    <property type="nucleotide sequence ID" value="NC_019753.1"/>
</dbReference>
<sequence>MQRKPPQREKTLGSKVSAVLSVLLDLPQTLRLVWSSSRWWMVLWAVLLFIQGLLPVATVYLTKLLVDSLVAATKLDIPSQGFSLILLPAVLMAGVLLLTELLQSVLGWTRTMQSELIQDYISVLVHEKSVAVDLAFYETPEYHDKLHQARDQASSRYLALLESTGSLFQNSITFLAMATVLLPYGAWLPLILLLSTLPAFYIVVIFNRRYHQWSQKATTDRRWTEYYDVVLTHSAVAAELRLFDLGPHFQSAYQVLRKKLRRERLNLLKQQSLAKLGAALIALGVSGAPMAWMLWKALQGLIGLGDLALFYQAFNQGQNLMRTLLGNLGEIYNNKLFLANLFEFLSLQSHIVDPLEPVRVPSPVKQGICLRRISFSYPGSDRPVLKDFNLTIPAGQIVAIVGDNGAGKSTLSKLLCRFYDPTAGQIELDGIDIRNFRLKDLRRLFTVLFQYPIPYEATAADNIAMGSLDSQPSLAEIEAAAQGAGAHETIERLPHGYDTMLGKSFAQGVELSGGERQRVALARAFLRNAPIIILDEPTSAMDSWAEAEWLERFRSLAKGRTTVVITHRFTLAMRADIIHVMRKGEIVESGNHHELLEKGGLYSQSWKAQTEAGDRPSVISNLP</sequence>